<dbReference type="OrthoDB" id="236745at2157"/>
<organism evidence="2 3">
    <name type="scientific">Halorientalis regularis</name>
    <dbReference type="NCBI Taxonomy" id="660518"/>
    <lineage>
        <taxon>Archaea</taxon>
        <taxon>Methanobacteriati</taxon>
        <taxon>Methanobacteriota</taxon>
        <taxon>Stenosarchaea group</taxon>
        <taxon>Halobacteria</taxon>
        <taxon>Halobacteriales</taxon>
        <taxon>Haloarculaceae</taxon>
        <taxon>Halorientalis</taxon>
    </lineage>
</organism>
<sequence>MSTTKATGSGETVTIVSAMDERGTLTVTKPTTGETVEVVDYADELLRERAKTLSPGATARLELTPTDDGTYSLTRLLPGGPALGFGAD</sequence>
<name>A0A1G7K8K7_9EURY</name>
<dbReference type="Proteomes" id="UP000199076">
    <property type="component" value="Unassembled WGS sequence"/>
</dbReference>
<accession>A0A1G7K8K7</accession>
<dbReference type="RefSeq" id="WP_092690592.1">
    <property type="nucleotide sequence ID" value="NZ_FNBK01000005.1"/>
</dbReference>
<dbReference type="EMBL" id="FNBK01000005">
    <property type="protein sequence ID" value="SDF33390.1"/>
    <property type="molecule type" value="Genomic_DNA"/>
</dbReference>
<keyword evidence="3" id="KW-1185">Reference proteome</keyword>
<feature type="domain" description="DUF7999" evidence="1">
    <location>
        <begin position="1"/>
        <end position="66"/>
    </location>
</feature>
<dbReference type="InterPro" id="IPR058312">
    <property type="entry name" value="DUF7999"/>
</dbReference>
<reference evidence="3" key="1">
    <citation type="submission" date="2016-10" db="EMBL/GenBank/DDBJ databases">
        <authorList>
            <person name="Varghese N."/>
            <person name="Submissions S."/>
        </authorList>
    </citation>
    <scope>NUCLEOTIDE SEQUENCE [LARGE SCALE GENOMIC DNA]</scope>
    <source>
        <strain evidence="3">IBRC-M 10760</strain>
    </source>
</reference>
<dbReference type="AlphaFoldDB" id="A0A1G7K8K7"/>
<evidence type="ECO:0000313" key="2">
    <source>
        <dbReference type="EMBL" id="SDF33390.1"/>
    </source>
</evidence>
<gene>
    <name evidence="2" type="ORF">SAMN05216218_105207</name>
</gene>
<evidence type="ECO:0000259" key="1">
    <source>
        <dbReference type="Pfam" id="PF26006"/>
    </source>
</evidence>
<proteinExistence type="predicted"/>
<evidence type="ECO:0000313" key="3">
    <source>
        <dbReference type="Proteomes" id="UP000199076"/>
    </source>
</evidence>
<protein>
    <recommendedName>
        <fullName evidence="1">DUF7999 domain-containing protein</fullName>
    </recommendedName>
</protein>
<dbReference type="Pfam" id="PF26006">
    <property type="entry name" value="DUF7999"/>
    <property type="match status" value="1"/>
</dbReference>